<keyword evidence="3" id="KW-1185">Reference proteome</keyword>
<dbReference type="InterPro" id="IPR029068">
    <property type="entry name" value="Glyas_Bleomycin-R_OHBP_Dase"/>
</dbReference>
<protein>
    <recommendedName>
        <fullName evidence="1">VOC domain-containing protein</fullName>
    </recommendedName>
</protein>
<dbReference type="Proteomes" id="UP000198420">
    <property type="component" value="Unassembled WGS sequence"/>
</dbReference>
<sequence length="276" mass="29524">MDKVFTTWAIALKSLVRGCLVNEVVAYEVGEPCWAGLYSPNSEVSAAFYEGLFNWNSYTISYERLGDCTTFTMGPDSVETAGMTKLQDDTETPGWTCFFSVTDTDAAVGTVEGAGGRAYSDPYDNAHLGRAALCADPLGAGFGLWQAYIWRGAVKSGEHGTLSWIELLCPDVEAAKRFYADVFGWTFTTEDRGSGAYTLCRLGDHYVAGMSQAGRLQHRDAPAWAPYFTVTDCDTSAGRAVELGGTIEVPPMEGPVGRVVVIADPTGAQAGLVQGG</sequence>
<proteinExistence type="predicted"/>
<accession>A0A238W3P7</accession>
<evidence type="ECO:0000313" key="3">
    <source>
        <dbReference type="Proteomes" id="UP000198420"/>
    </source>
</evidence>
<dbReference type="PANTHER" id="PTHR33993">
    <property type="entry name" value="GLYOXALASE-RELATED"/>
    <property type="match status" value="1"/>
</dbReference>
<dbReference type="InterPro" id="IPR037523">
    <property type="entry name" value="VOC_core"/>
</dbReference>
<dbReference type="Gene3D" id="3.10.180.10">
    <property type="entry name" value="2,3-Dihydroxybiphenyl 1,2-Dioxygenase, domain 1"/>
    <property type="match status" value="2"/>
</dbReference>
<dbReference type="EMBL" id="FZNP01000002">
    <property type="protein sequence ID" value="SNR41235.1"/>
    <property type="molecule type" value="Genomic_DNA"/>
</dbReference>
<dbReference type="InterPro" id="IPR052164">
    <property type="entry name" value="Anthracycline_SecMetBiosynth"/>
</dbReference>
<organism evidence="2 3">
    <name type="scientific">Actinomadura mexicana</name>
    <dbReference type="NCBI Taxonomy" id="134959"/>
    <lineage>
        <taxon>Bacteria</taxon>
        <taxon>Bacillati</taxon>
        <taxon>Actinomycetota</taxon>
        <taxon>Actinomycetes</taxon>
        <taxon>Streptosporangiales</taxon>
        <taxon>Thermomonosporaceae</taxon>
        <taxon>Actinomadura</taxon>
    </lineage>
</organism>
<dbReference type="SUPFAM" id="SSF54593">
    <property type="entry name" value="Glyoxalase/Bleomycin resistance protein/Dihydroxybiphenyl dioxygenase"/>
    <property type="match status" value="2"/>
</dbReference>
<dbReference type="CDD" id="cd07247">
    <property type="entry name" value="SgaA_N_like"/>
    <property type="match status" value="1"/>
</dbReference>
<dbReference type="InterPro" id="IPR004360">
    <property type="entry name" value="Glyas_Fos-R_dOase_dom"/>
</dbReference>
<evidence type="ECO:0000259" key="1">
    <source>
        <dbReference type="PROSITE" id="PS51819"/>
    </source>
</evidence>
<evidence type="ECO:0000313" key="2">
    <source>
        <dbReference type="EMBL" id="SNR41235.1"/>
    </source>
</evidence>
<reference evidence="3" key="1">
    <citation type="submission" date="2017-06" db="EMBL/GenBank/DDBJ databases">
        <authorList>
            <person name="Varghese N."/>
            <person name="Submissions S."/>
        </authorList>
    </citation>
    <scope>NUCLEOTIDE SEQUENCE [LARGE SCALE GENOMIC DNA]</scope>
    <source>
        <strain evidence="3">DSM 44485</strain>
    </source>
</reference>
<dbReference type="PROSITE" id="PS51819">
    <property type="entry name" value="VOC"/>
    <property type="match status" value="1"/>
</dbReference>
<gene>
    <name evidence="2" type="ORF">SAMN06265355_102691</name>
</gene>
<name>A0A238W3P7_9ACTN</name>
<feature type="domain" description="VOC" evidence="1">
    <location>
        <begin position="161"/>
        <end position="275"/>
    </location>
</feature>
<dbReference type="Pfam" id="PF00903">
    <property type="entry name" value="Glyoxalase"/>
    <property type="match status" value="1"/>
</dbReference>
<dbReference type="AlphaFoldDB" id="A0A238W3P7"/>
<dbReference type="PANTHER" id="PTHR33993:SF14">
    <property type="entry name" value="GB|AAF24581.1"/>
    <property type="match status" value="1"/>
</dbReference>